<evidence type="ECO:0000256" key="6">
    <source>
        <dbReference type="SAM" id="Phobius"/>
    </source>
</evidence>
<sequence>MTRAAQDTVPGERAPNKLGLEAVAVSVALAASNAAAYVLTVIAARVLAPSVFGEFSSLFALLVVGAVPAMGLQTVVALRVARGRREGGEAFTLGLIATAGVTAFGFAMVPVLVALLHLDGPAAALVVAGSLAPLTLLGVWHGVLQGTRRFGTLAGLVALEGAGKIGGALTGLFTTRTPTGALIGTAAGMLLAAVVGWVLCGRSRPVRGGWRGLGEVAHAGQAMLALVLLVNLDLVLARHALPAHEAGEYAVGAVVTKIAYWLPQAVGVLVLPRLADAENRRRTVAIALAVCAALDAVVIAVAALFGDTVVSLIGGAGYAGADLPVAIFALVGSLLAAAQILLFSRIASADRRSTLLLWLAVALEIVLVLAWWRSSITEVVAAAAVATAVLAVVGSSVEYRHVNDRSRDV</sequence>
<keyword evidence="4 6" id="KW-1133">Transmembrane helix</keyword>
<keyword evidence="5 6" id="KW-0472">Membrane</keyword>
<dbReference type="RefSeq" id="WP_130342411.1">
    <property type="nucleotide sequence ID" value="NZ_SGWQ01000001.1"/>
</dbReference>
<dbReference type="OrthoDB" id="5140599at2"/>
<reference evidence="7 8" key="1">
    <citation type="submission" date="2019-02" db="EMBL/GenBank/DDBJ databases">
        <title>Genomic Encyclopedia of Type Strains, Phase IV (KMG-IV): sequencing the most valuable type-strain genomes for metagenomic binning, comparative biology and taxonomic classification.</title>
        <authorList>
            <person name="Goeker M."/>
        </authorList>
    </citation>
    <scope>NUCLEOTIDE SEQUENCE [LARGE SCALE GENOMIC DNA]</scope>
    <source>
        <strain evidence="7 8">DSM 101727</strain>
    </source>
</reference>
<proteinExistence type="predicted"/>
<dbReference type="AlphaFoldDB" id="A0A4Q7L545"/>
<evidence type="ECO:0000256" key="2">
    <source>
        <dbReference type="ARBA" id="ARBA00022475"/>
    </source>
</evidence>
<feature type="transmembrane region" description="Helical" evidence="6">
    <location>
        <begin position="212"/>
        <end position="237"/>
    </location>
</feature>
<feature type="transmembrane region" description="Helical" evidence="6">
    <location>
        <begin position="150"/>
        <end position="173"/>
    </location>
</feature>
<comment type="caution">
    <text evidence="7">The sequence shown here is derived from an EMBL/GenBank/DDBJ whole genome shotgun (WGS) entry which is preliminary data.</text>
</comment>
<gene>
    <name evidence="7" type="ORF">EV193_101647</name>
</gene>
<feature type="transmembrane region" description="Helical" evidence="6">
    <location>
        <begin position="379"/>
        <end position="397"/>
    </location>
</feature>
<feature type="transmembrane region" description="Helical" evidence="6">
    <location>
        <begin position="90"/>
        <end position="116"/>
    </location>
</feature>
<organism evidence="7 8">
    <name type="scientific">Herbihabitans rhizosphaerae</name>
    <dbReference type="NCBI Taxonomy" id="1872711"/>
    <lineage>
        <taxon>Bacteria</taxon>
        <taxon>Bacillati</taxon>
        <taxon>Actinomycetota</taxon>
        <taxon>Actinomycetes</taxon>
        <taxon>Pseudonocardiales</taxon>
        <taxon>Pseudonocardiaceae</taxon>
        <taxon>Herbihabitans</taxon>
    </lineage>
</organism>
<dbReference type="InterPro" id="IPR050833">
    <property type="entry name" value="Poly_Biosynth_Transport"/>
</dbReference>
<name>A0A4Q7L545_9PSEU</name>
<keyword evidence="2" id="KW-1003">Cell membrane</keyword>
<evidence type="ECO:0000313" key="8">
    <source>
        <dbReference type="Proteomes" id="UP000294257"/>
    </source>
</evidence>
<dbReference type="PANTHER" id="PTHR30250">
    <property type="entry name" value="PST FAMILY PREDICTED COLANIC ACID TRANSPORTER"/>
    <property type="match status" value="1"/>
</dbReference>
<evidence type="ECO:0000256" key="3">
    <source>
        <dbReference type="ARBA" id="ARBA00022692"/>
    </source>
</evidence>
<comment type="subcellular location">
    <subcellularLocation>
        <location evidence="1">Cell membrane</location>
        <topology evidence="1">Multi-pass membrane protein</topology>
    </subcellularLocation>
</comment>
<evidence type="ECO:0000256" key="4">
    <source>
        <dbReference type="ARBA" id="ARBA00022989"/>
    </source>
</evidence>
<evidence type="ECO:0000313" key="7">
    <source>
        <dbReference type="EMBL" id="RZS44768.1"/>
    </source>
</evidence>
<feature type="transmembrane region" description="Helical" evidence="6">
    <location>
        <begin position="58"/>
        <end position="78"/>
    </location>
</feature>
<dbReference type="GO" id="GO:0005886">
    <property type="term" value="C:plasma membrane"/>
    <property type="evidence" value="ECO:0007669"/>
    <property type="project" value="UniProtKB-SubCell"/>
</dbReference>
<feature type="transmembrane region" description="Helical" evidence="6">
    <location>
        <begin position="283"/>
        <end position="305"/>
    </location>
</feature>
<evidence type="ECO:0000256" key="1">
    <source>
        <dbReference type="ARBA" id="ARBA00004651"/>
    </source>
</evidence>
<dbReference type="Proteomes" id="UP000294257">
    <property type="component" value="Unassembled WGS sequence"/>
</dbReference>
<evidence type="ECO:0000256" key="5">
    <source>
        <dbReference type="ARBA" id="ARBA00023136"/>
    </source>
</evidence>
<feature type="transmembrane region" description="Helical" evidence="6">
    <location>
        <begin position="249"/>
        <end position="271"/>
    </location>
</feature>
<feature type="transmembrane region" description="Helical" evidence="6">
    <location>
        <begin position="325"/>
        <end position="343"/>
    </location>
</feature>
<protein>
    <submittedName>
        <fullName evidence="7">O-antigen/teichoic acid export membrane protein</fullName>
    </submittedName>
</protein>
<dbReference type="PANTHER" id="PTHR30250:SF11">
    <property type="entry name" value="O-ANTIGEN TRANSPORTER-RELATED"/>
    <property type="match status" value="1"/>
</dbReference>
<feature type="transmembrane region" description="Helical" evidence="6">
    <location>
        <begin position="355"/>
        <end position="373"/>
    </location>
</feature>
<feature type="transmembrane region" description="Helical" evidence="6">
    <location>
        <begin position="22"/>
        <end position="46"/>
    </location>
</feature>
<accession>A0A4Q7L545</accession>
<feature type="transmembrane region" description="Helical" evidence="6">
    <location>
        <begin position="122"/>
        <end position="143"/>
    </location>
</feature>
<dbReference type="EMBL" id="SGWQ01000001">
    <property type="protein sequence ID" value="RZS44768.1"/>
    <property type="molecule type" value="Genomic_DNA"/>
</dbReference>
<keyword evidence="3 6" id="KW-0812">Transmembrane</keyword>
<keyword evidence="8" id="KW-1185">Reference proteome</keyword>
<feature type="transmembrane region" description="Helical" evidence="6">
    <location>
        <begin position="179"/>
        <end position="200"/>
    </location>
</feature>